<dbReference type="KEGG" id="aqt:FN924_04905"/>
<evidence type="ECO:0000256" key="1">
    <source>
        <dbReference type="ARBA" id="ARBA00022679"/>
    </source>
</evidence>
<evidence type="ECO:0000256" key="2">
    <source>
        <dbReference type="ARBA" id="ARBA00023315"/>
    </source>
</evidence>
<dbReference type="RefSeq" id="WP_143892324.1">
    <property type="nucleotide sequence ID" value="NZ_CP041666.1"/>
</dbReference>
<dbReference type="EMBL" id="CP041666">
    <property type="protein sequence ID" value="QDP39574.1"/>
    <property type="molecule type" value="Genomic_DNA"/>
</dbReference>
<accession>A0A516KDT8</accession>
<evidence type="ECO:0000259" key="3">
    <source>
        <dbReference type="PROSITE" id="PS51186"/>
    </source>
</evidence>
<keyword evidence="1 4" id="KW-0808">Transferase</keyword>
<dbReference type="Proteomes" id="UP000315215">
    <property type="component" value="Chromosome"/>
</dbReference>
<dbReference type="SUPFAM" id="SSF55729">
    <property type="entry name" value="Acyl-CoA N-acyltransferases (Nat)"/>
    <property type="match status" value="1"/>
</dbReference>
<feature type="domain" description="N-acetyltransferase" evidence="3">
    <location>
        <begin position="2"/>
        <end position="163"/>
    </location>
</feature>
<organism evidence="4 5">
    <name type="scientific">Radiobacillus deserti</name>
    <dbReference type="NCBI Taxonomy" id="2594883"/>
    <lineage>
        <taxon>Bacteria</taxon>
        <taxon>Bacillati</taxon>
        <taxon>Bacillota</taxon>
        <taxon>Bacilli</taxon>
        <taxon>Bacillales</taxon>
        <taxon>Bacillaceae</taxon>
        <taxon>Radiobacillus</taxon>
    </lineage>
</organism>
<gene>
    <name evidence="4" type="ORF">FN924_04905</name>
</gene>
<dbReference type="PANTHER" id="PTHR43072:SF23">
    <property type="entry name" value="UPF0039 PROTEIN C11D3.02C"/>
    <property type="match status" value="1"/>
</dbReference>
<proteinExistence type="predicted"/>
<sequence length="163" mass="18629">MVIVRDAHVNDVPEMTDIYNNAVRTTTATFDLEEQTADERQMWFHSFNDQYPLIVAEFNGHVVGYCSLSPYRSKPAYAKTVELSVYIAPNHRGNGVGSILLEEIIKRAKKLGYHTILGGVTEGNKRSMRLHEKFGFENVGCLKEVGFKFGNWQDVHFYQLILK</sequence>
<dbReference type="InterPro" id="IPR016181">
    <property type="entry name" value="Acyl_CoA_acyltransferase"/>
</dbReference>
<dbReference type="InterPro" id="IPR000182">
    <property type="entry name" value="GNAT_dom"/>
</dbReference>
<keyword evidence="5" id="KW-1185">Reference proteome</keyword>
<evidence type="ECO:0000313" key="4">
    <source>
        <dbReference type="EMBL" id="QDP39574.1"/>
    </source>
</evidence>
<dbReference type="OrthoDB" id="9798006at2"/>
<dbReference type="PANTHER" id="PTHR43072">
    <property type="entry name" value="N-ACETYLTRANSFERASE"/>
    <property type="match status" value="1"/>
</dbReference>
<dbReference type="PROSITE" id="PS51186">
    <property type="entry name" value="GNAT"/>
    <property type="match status" value="1"/>
</dbReference>
<dbReference type="Pfam" id="PF00583">
    <property type="entry name" value="Acetyltransf_1"/>
    <property type="match status" value="1"/>
</dbReference>
<protein>
    <submittedName>
        <fullName evidence="4">N-acetyltransferase</fullName>
    </submittedName>
</protein>
<keyword evidence="2" id="KW-0012">Acyltransferase</keyword>
<dbReference type="CDD" id="cd04301">
    <property type="entry name" value="NAT_SF"/>
    <property type="match status" value="1"/>
</dbReference>
<dbReference type="Gene3D" id="3.40.630.30">
    <property type="match status" value="1"/>
</dbReference>
<evidence type="ECO:0000313" key="5">
    <source>
        <dbReference type="Proteomes" id="UP000315215"/>
    </source>
</evidence>
<name>A0A516KDT8_9BACI</name>
<reference evidence="4 5" key="1">
    <citation type="submission" date="2019-07" db="EMBL/GenBank/DDBJ databases">
        <authorList>
            <person name="Li J."/>
        </authorList>
    </citation>
    <scope>NUCLEOTIDE SEQUENCE [LARGE SCALE GENOMIC DNA]</scope>
    <source>
        <strain evidence="4 5">TKL69</strain>
    </source>
</reference>
<dbReference type="GO" id="GO:0016747">
    <property type="term" value="F:acyltransferase activity, transferring groups other than amino-acyl groups"/>
    <property type="evidence" value="ECO:0007669"/>
    <property type="project" value="InterPro"/>
</dbReference>
<dbReference type="AlphaFoldDB" id="A0A516KDT8"/>